<gene>
    <name evidence="1" type="ORF">BD289DRAFT_447360</name>
</gene>
<keyword evidence="2" id="KW-1185">Reference proteome</keyword>
<dbReference type="Proteomes" id="UP000241462">
    <property type="component" value="Unassembled WGS sequence"/>
</dbReference>
<reference evidence="1 2" key="1">
    <citation type="journal article" date="2018" name="Mycol. Prog.">
        <title>Coniella lustricola, a new species from submerged detritus.</title>
        <authorList>
            <person name="Raudabaugh D.B."/>
            <person name="Iturriaga T."/>
            <person name="Carver A."/>
            <person name="Mondo S."/>
            <person name="Pangilinan J."/>
            <person name="Lipzen A."/>
            <person name="He G."/>
            <person name="Amirebrahimi M."/>
            <person name="Grigoriev I.V."/>
            <person name="Miller A.N."/>
        </authorList>
    </citation>
    <scope>NUCLEOTIDE SEQUENCE [LARGE SCALE GENOMIC DNA]</scope>
    <source>
        <strain evidence="1 2">B22-T-1</strain>
    </source>
</reference>
<organism evidence="1 2">
    <name type="scientific">Coniella lustricola</name>
    <dbReference type="NCBI Taxonomy" id="2025994"/>
    <lineage>
        <taxon>Eukaryota</taxon>
        <taxon>Fungi</taxon>
        <taxon>Dikarya</taxon>
        <taxon>Ascomycota</taxon>
        <taxon>Pezizomycotina</taxon>
        <taxon>Sordariomycetes</taxon>
        <taxon>Sordariomycetidae</taxon>
        <taxon>Diaporthales</taxon>
        <taxon>Schizoparmaceae</taxon>
        <taxon>Coniella</taxon>
    </lineage>
</organism>
<evidence type="ECO:0000313" key="2">
    <source>
        <dbReference type="Proteomes" id="UP000241462"/>
    </source>
</evidence>
<evidence type="ECO:0000313" key="1">
    <source>
        <dbReference type="EMBL" id="PSR75820.1"/>
    </source>
</evidence>
<dbReference type="EMBL" id="KZ678741">
    <property type="protein sequence ID" value="PSR75820.1"/>
    <property type="molecule type" value="Genomic_DNA"/>
</dbReference>
<sequence length="158" mass="17508">MHKSKSRMPICRPAIPDPKANQPTFFPWAIPKIHCIRSTLNPQSPTTTKPKELVPSIVHHSSLAPHIATQQAPYKQCHSRQHFRNQVQTDTEPHGARDRVQVQVLAKVERRAAQYADAQHGRRDSDSHDKFPRQSLGRAFSVAAAAAAAAATAALTCR</sequence>
<accession>A0A2T2ZT84</accession>
<proteinExistence type="predicted"/>
<protein>
    <submittedName>
        <fullName evidence="1">Uncharacterized protein</fullName>
    </submittedName>
</protein>
<name>A0A2T2ZT84_9PEZI</name>
<dbReference type="AlphaFoldDB" id="A0A2T2ZT84"/>
<dbReference type="InParanoid" id="A0A2T2ZT84"/>